<sequence length="430" mass="46559">MRARGIILVGGGSKGTRFRPLSFDLPKPLVPLAGKPMITHHLEGLARVPNLLDVLLLGFYDESLFAEFIESASARLQMTVRYVREGAALGTAGGLLRYREAVEAGSPDVLFILHCDIASSFPLCDMLAFHQRRGRSLTVLGKRITGDTRAYGCIVKDERTDELLHYAEKPETAVSALINCGVYVASTRGFYALLEAADQERARGLAAQRLWVASAEGERGRVQIEQDIIMTYEGRQQIYVYECDDFWCQVKSPEAALRASAMYLQHYASTQPELLAPHSHGMEARAVRNMRADGLNYGRDSVNVSHAAPTFVGNVYVHPTARVAATAKLGPNVSVAAGCVVGDGARLVNCMALEDSRIGEHALVRNAVVGWGSTVGEWARVEGDDLTAEAGGRISILGANVECAGEIVVRNCTVLPHKALTVSALNQIIL</sequence>
<organism evidence="4 5">
    <name type="scientific">Cyanidium caldarium</name>
    <name type="common">Red alga</name>
    <dbReference type="NCBI Taxonomy" id="2771"/>
    <lineage>
        <taxon>Eukaryota</taxon>
        <taxon>Rhodophyta</taxon>
        <taxon>Bangiophyceae</taxon>
        <taxon>Cyanidiales</taxon>
        <taxon>Cyanidiaceae</taxon>
        <taxon>Cyanidium</taxon>
    </lineage>
</organism>
<dbReference type="Pfam" id="PF00483">
    <property type="entry name" value="NTP_transferase"/>
    <property type="match status" value="1"/>
</dbReference>
<dbReference type="InterPro" id="IPR056729">
    <property type="entry name" value="GMPPB_C"/>
</dbReference>
<evidence type="ECO:0000259" key="3">
    <source>
        <dbReference type="Pfam" id="PF25087"/>
    </source>
</evidence>
<gene>
    <name evidence="4" type="ORF">CDCA_CDCA01G0001</name>
</gene>
<dbReference type="InterPro" id="IPR029044">
    <property type="entry name" value="Nucleotide-diphossugar_trans"/>
</dbReference>
<evidence type="ECO:0000313" key="5">
    <source>
        <dbReference type="Proteomes" id="UP001301350"/>
    </source>
</evidence>
<reference evidence="4 5" key="1">
    <citation type="submission" date="2022-07" db="EMBL/GenBank/DDBJ databases">
        <title>Genome-wide signatures of adaptation to extreme environments.</title>
        <authorList>
            <person name="Cho C.H."/>
            <person name="Yoon H.S."/>
        </authorList>
    </citation>
    <scope>NUCLEOTIDE SEQUENCE [LARGE SCALE GENOMIC DNA]</scope>
    <source>
        <strain evidence="4 5">DBV 063 E5</strain>
    </source>
</reference>
<feature type="domain" description="Mannose-1-phosphate guanyltransferase C-terminal" evidence="3">
    <location>
        <begin position="312"/>
        <end position="427"/>
    </location>
</feature>
<dbReference type="InterPro" id="IPR050486">
    <property type="entry name" value="Mannose-1P_guanyltransferase"/>
</dbReference>
<dbReference type="Pfam" id="PF25087">
    <property type="entry name" value="GMPPB_C"/>
    <property type="match status" value="1"/>
</dbReference>
<protein>
    <recommendedName>
        <fullName evidence="6">Nucleotidyl transferase domain-containing protein</fullName>
    </recommendedName>
</protein>
<dbReference type="Gene3D" id="2.160.10.10">
    <property type="entry name" value="Hexapeptide repeat proteins"/>
    <property type="match status" value="1"/>
</dbReference>
<dbReference type="PANTHER" id="PTHR22572">
    <property type="entry name" value="SUGAR-1-PHOSPHATE GUANYL TRANSFERASE"/>
    <property type="match status" value="1"/>
</dbReference>
<evidence type="ECO:0000256" key="1">
    <source>
        <dbReference type="ARBA" id="ARBA00007274"/>
    </source>
</evidence>
<comment type="similarity">
    <text evidence="1">Belongs to the transferase hexapeptide repeat family.</text>
</comment>
<evidence type="ECO:0000313" key="4">
    <source>
        <dbReference type="EMBL" id="KAK4533976.1"/>
    </source>
</evidence>
<dbReference type="Gene3D" id="3.90.550.10">
    <property type="entry name" value="Spore Coat Polysaccharide Biosynthesis Protein SpsA, Chain A"/>
    <property type="match status" value="1"/>
</dbReference>
<proteinExistence type="inferred from homology"/>
<keyword evidence="5" id="KW-1185">Reference proteome</keyword>
<evidence type="ECO:0000259" key="2">
    <source>
        <dbReference type="Pfam" id="PF00483"/>
    </source>
</evidence>
<comment type="caution">
    <text evidence="4">The sequence shown here is derived from an EMBL/GenBank/DDBJ whole genome shotgun (WGS) entry which is preliminary data.</text>
</comment>
<dbReference type="AlphaFoldDB" id="A0AAV9IP46"/>
<name>A0AAV9IP46_CYACA</name>
<dbReference type="EMBL" id="JANCYW010000001">
    <property type="protein sequence ID" value="KAK4533976.1"/>
    <property type="molecule type" value="Genomic_DNA"/>
</dbReference>
<accession>A0AAV9IP46</accession>
<dbReference type="InterPro" id="IPR005835">
    <property type="entry name" value="NTP_transferase_dom"/>
</dbReference>
<dbReference type="SUPFAM" id="SSF53448">
    <property type="entry name" value="Nucleotide-diphospho-sugar transferases"/>
    <property type="match status" value="1"/>
</dbReference>
<dbReference type="Proteomes" id="UP001301350">
    <property type="component" value="Unassembled WGS sequence"/>
</dbReference>
<feature type="domain" description="Nucleotidyl transferase" evidence="2">
    <location>
        <begin position="5"/>
        <end position="201"/>
    </location>
</feature>
<evidence type="ECO:0008006" key="6">
    <source>
        <dbReference type="Google" id="ProtNLM"/>
    </source>
</evidence>